<feature type="region of interest" description="Disordered" evidence="1">
    <location>
        <begin position="183"/>
        <end position="203"/>
    </location>
</feature>
<name>A0ABY8K899_9ACTN</name>
<dbReference type="Proteomes" id="UP001216440">
    <property type="component" value="Chromosome"/>
</dbReference>
<feature type="region of interest" description="Disordered" evidence="1">
    <location>
        <begin position="58"/>
        <end position="79"/>
    </location>
</feature>
<organism evidence="3 4">
    <name type="scientific">Streptomyces cathayae</name>
    <dbReference type="NCBI Taxonomy" id="3031124"/>
    <lineage>
        <taxon>Bacteria</taxon>
        <taxon>Bacillati</taxon>
        <taxon>Actinomycetota</taxon>
        <taxon>Actinomycetes</taxon>
        <taxon>Kitasatosporales</taxon>
        <taxon>Streptomycetaceae</taxon>
        <taxon>Streptomyces</taxon>
    </lineage>
</organism>
<evidence type="ECO:0000259" key="2">
    <source>
        <dbReference type="Pfam" id="PF24623"/>
    </source>
</evidence>
<feature type="compositionally biased region" description="Low complexity" evidence="1">
    <location>
        <begin position="186"/>
        <end position="198"/>
    </location>
</feature>
<feature type="domain" description="DNA-binding phage zinc finger" evidence="2">
    <location>
        <begin position="202"/>
        <end position="256"/>
    </location>
</feature>
<dbReference type="RefSeq" id="WP_279337546.1">
    <property type="nucleotide sequence ID" value="NZ_CP121682.1"/>
</dbReference>
<feature type="region of interest" description="Disordered" evidence="1">
    <location>
        <begin position="243"/>
        <end position="303"/>
    </location>
</feature>
<feature type="compositionally biased region" description="Acidic residues" evidence="1">
    <location>
        <begin position="259"/>
        <end position="269"/>
    </location>
</feature>
<keyword evidence="4" id="KW-1185">Reference proteome</keyword>
<proteinExistence type="predicted"/>
<feature type="compositionally biased region" description="Low complexity" evidence="1">
    <location>
        <begin position="58"/>
        <end position="67"/>
    </location>
</feature>
<dbReference type="Pfam" id="PF24623">
    <property type="entry name" value="Phage_zn_bind_8"/>
    <property type="match status" value="1"/>
</dbReference>
<reference evidence="3 4" key="1">
    <citation type="submission" date="2023-03" db="EMBL/GenBank/DDBJ databases">
        <authorList>
            <person name="Mo P."/>
        </authorList>
    </citation>
    <scope>NUCLEOTIDE SEQUENCE [LARGE SCALE GENOMIC DNA]</scope>
    <source>
        <strain evidence="3 4">HUAS 5</strain>
    </source>
</reference>
<protein>
    <recommendedName>
        <fullName evidence="2">DNA-binding phage zinc finger domain-containing protein</fullName>
    </recommendedName>
</protein>
<evidence type="ECO:0000256" key="1">
    <source>
        <dbReference type="SAM" id="MobiDB-lite"/>
    </source>
</evidence>
<gene>
    <name evidence="3" type="ORF">PYS65_32580</name>
</gene>
<feature type="compositionally biased region" description="Basic and acidic residues" evidence="1">
    <location>
        <begin position="249"/>
        <end position="258"/>
    </location>
</feature>
<evidence type="ECO:0000313" key="3">
    <source>
        <dbReference type="EMBL" id="WGD44492.1"/>
    </source>
</evidence>
<dbReference type="EMBL" id="CP121682">
    <property type="protein sequence ID" value="WGD44492.1"/>
    <property type="molecule type" value="Genomic_DNA"/>
</dbReference>
<accession>A0ABY8K899</accession>
<sequence length="303" mass="32949">MTTATARSDRDLPATLWFLISQAGHLGCGRWSLESDGRLRCACGTVLYLYRQAADGAGDGAPAPTGTRPRGREEQMTPTETAELAALVAAMCPSMHLEETATDAWHLLLADLDIADTREAVIRLGRRQSPIDAADIRAEVHAIREERLARDPLPLPDADPDDPHRYRAELLAIVTAIASGQRVKRAPAVPAQSSPAPVGRSRRDLRAHALRVPCPWCRAAAGRPCTVPRLGIPMKNAPAHASRLIAAGPDEREEREERGEPEEPEEPEGQGERGEKGPGSAPGEPPERQRCRRTVNSPRPFVR</sequence>
<evidence type="ECO:0000313" key="4">
    <source>
        <dbReference type="Proteomes" id="UP001216440"/>
    </source>
</evidence>
<dbReference type="InterPro" id="IPR056911">
    <property type="entry name" value="Phage_Znf_bind_put"/>
</dbReference>